<dbReference type="SUPFAM" id="SSF142984">
    <property type="entry name" value="Nqo1 middle domain-like"/>
    <property type="match status" value="1"/>
</dbReference>
<organism evidence="8">
    <name type="scientific">uncultured organism</name>
    <dbReference type="NCBI Taxonomy" id="155900"/>
    <lineage>
        <taxon>unclassified sequences</taxon>
        <taxon>environmental samples</taxon>
    </lineage>
</organism>
<dbReference type="Gene3D" id="3.10.20.600">
    <property type="match status" value="1"/>
</dbReference>
<dbReference type="InterPro" id="IPR017900">
    <property type="entry name" value="4Fe4S_Fe_S_CS"/>
</dbReference>
<dbReference type="Gene3D" id="3.40.50.11540">
    <property type="entry name" value="NADH-ubiquinone oxidoreductase 51kDa subunit"/>
    <property type="match status" value="1"/>
</dbReference>
<comment type="similarity">
    <text evidence="1">Belongs to the complex I 51 kDa subunit family.</text>
</comment>
<keyword evidence="2" id="KW-0004">4Fe-4S</keyword>
<evidence type="ECO:0000313" key="8">
    <source>
        <dbReference type="EMBL" id="AET11793.1"/>
    </source>
</evidence>
<dbReference type="GO" id="GO:0051539">
    <property type="term" value="F:4 iron, 4 sulfur cluster binding"/>
    <property type="evidence" value="ECO:0007669"/>
    <property type="project" value="UniProtKB-KW"/>
</dbReference>
<dbReference type="AlphaFoldDB" id="G8GLR4"/>
<evidence type="ECO:0000256" key="3">
    <source>
        <dbReference type="ARBA" id="ARBA00022723"/>
    </source>
</evidence>
<keyword evidence="5" id="KW-0411">Iron-sulfur</keyword>
<dbReference type="FunFam" id="3.40.50.11540:FF:000001">
    <property type="entry name" value="NADH dehydrogenase [ubiquinone] flavoprotein 1, mitochondrial"/>
    <property type="match status" value="1"/>
</dbReference>
<dbReference type="InterPro" id="IPR037225">
    <property type="entry name" value="Nuo51_FMN-bd_sf"/>
</dbReference>
<proteinExistence type="inferred from homology"/>
<dbReference type="GO" id="GO:0010181">
    <property type="term" value="F:FMN binding"/>
    <property type="evidence" value="ECO:0007669"/>
    <property type="project" value="InterPro"/>
</dbReference>
<dbReference type="FunFam" id="1.20.1440.230:FF:000001">
    <property type="entry name" value="Mitochondrial NADH dehydrogenase flavoprotein 1"/>
    <property type="match status" value="1"/>
</dbReference>
<dbReference type="Gene3D" id="3.40.30.10">
    <property type="entry name" value="Glutaredoxin"/>
    <property type="match status" value="1"/>
</dbReference>
<evidence type="ECO:0000256" key="2">
    <source>
        <dbReference type="ARBA" id="ARBA00022485"/>
    </source>
</evidence>
<dbReference type="InterPro" id="IPR019554">
    <property type="entry name" value="Soluble_ligand-bd"/>
</dbReference>
<dbReference type="Pfam" id="PF10531">
    <property type="entry name" value="SLBB"/>
    <property type="match status" value="1"/>
</dbReference>
<dbReference type="Gene3D" id="1.20.1440.230">
    <property type="entry name" value="NADH-ubiquinone oxidoreductase 51kDa subunit, iron-sulphur binding domain"/>
    <property type="match status" value="1"/>
</dbReference>
<sequence length="622" mass="66391">MTAVRLNELKGSGPQPATDGTGKPRIIVGMGTCGIAAGARKILQAIMQEVESRRLDVLVTQTGCIGMCQNEPLLDVQLPGGPRITYGNVAVKDVPRIIASHVMGGRVVEDLAIAQFAEGKLEVENVPRYDELDFYRKQHRIALANCGHIDPESIDEYIAAGGYTACTKALTEMTPEEVIAEVKLAGLRGRGGAGFPTGLKWELTRRTPSDKKYIICNADEGDPGAFMDRSILEGDPHRVIEGMIIGGYAIGADEGYIYIRAEYPLAIKRLEMALKQARERGFLGTDICGSGFSFDLHIKKGAGAFVCGEETALMASIEGKRGMPRPKPPFPSVSGLWGKPTNINNVETFANVAEVIRGGAEQFRSIGTEGSTGTKVFALTGKIANTGLVEVPMGMSLKEVIYGIGGGLPSGAELKAVQIGGPSGGCIPAELLDLPIDYESLQEVGAMMGSGGMVVMDQSTCMVDVARFFLRFTQQESCGKCTPCREGTKRMLEILDRICSAQGREGDLELLEELGQHIIDTSLCQLGGSAPNPVLSTLRYFRDEYEAHIRDKRCPADVCAGMSAPYEIDTESCIGCGLCARLCPVGAVSGERRKAHRIDGDTCISCGACAEKCPVHAIAQGA</sequence>
<dbReference type="Pfam" id="PF01512">
    <property type="entry name" value="Complex1_51K"/>
    <property type="match status" value="1"/>
</dbReference>
<dbReference type="InterPro" id="IPR037207">
    <property type="entry name" value="Nuop51_4Fe4S-bd_sf"/>
</dbReference>
<dbReference type="InterPro" id="IPR011538">
    <property type="entry name" value="Nuo51_FMN-bd"/>
</dbReference>
<dbReference type="GO" id="GO:0008137">
    <property type="term" value="F:NADH dehydrogenase (ubiquinone) activity"/>
    <property type="evidence" value="ECO:0007669"/>
    <property type="project" value="InterPro"/>
</dbReference>
<dbReference type="SUPFAM" id="SSF52833">
    <property type="entry name" value="Thioredoxin-like"/>
    <property type="match status" value="1"/>
</dbReference>
<dbReference type="PROSITE" id="PS51379">
    <property type="entry name" value="4FE4S_FER_2"/>
    <property type="match status" value="2"/>
</dbReference>
<dbReference type="NCBIfam" id="NF010120">
    <property type="entry name" value="PRK13596.1"/>
    <property type="match status" value="1"/>
</dbReference>
<dbReference type="CDD" id="cd02980">
    <property type="entry name" value="TRX_Fd_family"/>
    <property type="match status" value="1"/>
</dbReference>
<keyword evidence="4" id="KW-0408">Iron</keyword>
<dbReference type="PROSITE" id="PS00645">
    <property type="entry name" value="COMPLEX1_51K_2"/>
    <property type="match status" value="1"/>
</dbReference>
<evidence type="ECO:0000256" key="6">
    <source>
        <dbReference type="SAM" id="MobiDB-lite"/>
    </source>
</evidence>
<feature type="domain" description="4Fe-4S ferredoxin-type" evidence="7">
    <location>
        <begin position="594"/>
        <end position="622"/>
    </location>
</feature>
<evidence type="ECO:0000256" key="5">
    <source>
        <dbReference type="ARBA" id="ARBA00023014"/>
    </source>
</evidence>
<dbReference type="GO" id="GO:0046872">
    <property type="term" value="F:metal ion binding"/>
    <property type="evidence" value="ECO:0007669"/>
    <property type="project" value="UniProtKB-KW"/>
</dbReference>
<protein>
    <submittedName>
        <fullName evidence="8">Iron-only hydrogenase diaphorase component flavoprotein</fullName>
    </submittedName>
</protein>
<dbReference type="InterPro" id="IPR017896">
    <property type="entry name" value="4Fe4S_Fe-S-bd"/>
</dbReference>
<dbReference type="Pfam" id="PF10589">
    <property type="entry name" value="NADH_4Fe-4S"/>
    <property type="match status" value="1"/>
</dbReference>
<reference evidence="8" key="1">
    <citation type="submission" date="2011-06" db="EMBL/GenBank/DDBJ databases">
        <authorList>
            <person name="Yu R."/>
            <person name="Yan X."/>
            <person name="Zhou Z."/>
        </authorList>
    </citation>
    <scope>NUCLEOTIDE SEQUENCE</scope>
</reference>
<accession>G8GLR4</accession>
<dbReference type="SUPFAM" id="SSF54862">
    <property type="entry name" value="4Fe-4S ferredoxins"/>
    <property type="match status" value="1"/>
</dbReference>
<evidence type="ECO:0000259" key="7">
    <source>
        <dbReference type="PROSITE" id="PS51379"/>
    </source>
</evidence>
<evidence type="ECO:0000256" key="4">
    <source>
        <dbReference type="ARBA" id="ARBA00023004"/>
    </source>
</evidence>
<evidence type="ECO:0000256" key="1">
    <source>
        <dbReference type="ARBA" id="ARBA00007523"/>
    </source>
</evidence>
<dbReference type="SUPFAM" id="SSF142019">
    <property type="entry name" value="Nqo1 FMN-binding domain-like"/>
    <property type="match status" value="1"/>
</dbReference>
<feature type="region of interest" description="Disordered" evidence="6">
    <location>
        <begin position="1"/>
        <end position="23"/>
    </location>
</feature>
<dbReference type="PROSITE" id="PS00198">
    <property type="entry name" value="4FE4S_FER_1"/>
    <property type="match status" value="2"/>
</dbReference>
<feature type="domain" description="4Fe-4S ferredoxin-type" evidence="7">
    <location>
        <begin position="564"/>
        <end position="593"/>
    </location>
</feature>
<dbReference type="PANTHER" id="PTHR43578">
    <property type="entry name" value="NADH-QUINONE OXIDOREDUCTASE SUBUNIT F"/>
    <property type="match status" value="1"/>
</dbReference>
<dbReference type="InterPro" id="IPR036249">
    <property type="entry name" value="Thioredoxin-like_sf"/>
</dbReference>
<dbReference type="Gene3D" id="3.30.70.20">
    <property type="match status" value="2"/>
</dbReference>
<dbReference type="Gene3D" id="6.10.250.1450">
    <property type="match status" value="1"/>
</dbReference>
<dbReference type="EMBL" id="JN168157">
    <property type="protein sequence ID" value="AET11793.1"/>
    <property type="molecule type" value="Genomic_DNA"/>
</dbReference>
<dbReference type="SUPFAM" id="SSF140490">
    <property type="entry name" value="Nqo1C-terminal domain-like"/>
    <property type="match status" value="1"/>
</dbReference>
<keyword evidence="3" id="KW-0479">Metal-binding</keyword>
<dbReference type="InterPro" id="IPR001949">
    <property type="entry name" value="NADH-UbQ_OxRdtase_51kDa_CS"/>
</dbReference>
<dbReference type="PANTHER" id="PTHR43578:SF3">
    <property type="entry name" value="NADH-QUINONE OXIDOREDUCTASE SUBUNIT F"/>
    <property type="match status" value="1"/>
</dbReference>
<name>G8GLR4_9ZZZZ</name>
<dbReference type="InterPro" id="IPR019575">
    <property type="entry name" value="Nuop51_4Fe4S-bd"/>
</dbReference>
<dbReference type="SMART" id="SM00928">
    <property type="entry name" value="NADH_4Fe-4S"/>
    <property type="match status" value="1"/>
</dbReference>
<dbReference type="Pfam" id="PF14697">
    <property type="entry name" value="Fer4_21"/>
    <property type="match status" value="1"/>
</dbReference>